<evidence type="ECO:0000256" key="3">
    <source>
        <dbReference type="SAM" id="Phobius"/>
    </source>
</evidence>
<keyword evidence="3" id="KW-1133">Transmembrane helix</keyword>
<feature type="transmembrane region" description="Helical" evidence="3">
    <location>
        <begin position="186"/>
        <end position="206"/>
    </location>
</feature>
<evidence type="ECO:0000259" key="4">
    <source>
        <dbReference type="PROSITE" id="PS50887"/>
    </source>
</evidence>
<feature type="transmembrane region" description="Helical" evidence="3">
    <location>
        <begin position="145"/>
        <end position="166"/>
    </location>
</feature>
<name>A0ABS6XP95_9SPHN</name>
<dbReference type="InterPro" id="IPR050469">
    <property type="entry name" value="Diguanylate_Cyclase"/>
</dbReference>
<feature type="transmembrane region" description="Helical" evidence="3">
    <location>
        <begin position="6"/>
        <end position="25"/>
    </location>
</feature>
<evidence type="ECO:0000313" key="6">
    <source>
        <dbReference type="Proteomes" id="UP001197214"/>
    </source>
</evidence>
<dbReference type="EMBL" id="JAHWZX010000016">
    <property type="protein sequence ID" value="MBW4332039.1"/>
    <property type="molecule type" value="Genomic_DNA"/>
</dbReference>
<dbReference type="NCBIfam" id="TIGR00254">
    <property type="entry name" value="GGDEF"/>
    <property type="match status" value="1"/>
</dbReference>
<dbReference type="InterPro" id="IPR000160">
    <property type="entry name" value="GGDEF_dom"/>
</dbReference>
<evidence type="ECO:0000256" key="2">
    <source>
        <dbReference type="SAM" id="MobiDB-lite"/>
    </source>
</evidence>
<proteinExistence type="predicted"/>
<dbReference type="CDD" id="cd01949">
    <property type="entry name" value="GGDEF"/>
    <property type="match status" value="1"/>
</dbReference>
<comment type="caution">
    <text evidence="5">The sequence shown here is derived from an EMBL/GenBank/DDBJ whole genome shotgun (WGS) entry which is preliminary data.</text>
</comment>
<dbReference type="PANTHER" id="PTHR45138">
    <property type="entry name" value="REGULATORY COMPONENTS OF SENSORY TRANSDUCTION SYSTEM"/>
    <property type="match status" value="1"/>
</dbReference>
<gene>
    <name evidence="5" type="ORF">KY084_14305</name>
</gene>
<dbReference type="PANTHER" id="PTHR45138:SF9">
    <property type="entry name" value="DIGUANYLATE CYCLASE DGCM-RELATED"/>
    <property type="match status" value="1"/>
</dbReference>
<dbReference type="EC" id="2.7.7.65" evidence="1"/>
<reference evidence="5 6" key="1">
    <citation type="submission" date="2021-07" db="EMBL/GenBank/DDBJ databases">
        <title>Stakelama flava sp. nov., a novel endophytic bacterium isolated from branch of Kandelia candel.</title>
        <authorList>
            <person name="Tuo L."/>
        </authorList>
    </citation>
    <scope>NUCLEOTIDE SEQUENCE [LARGE SCALE GENOMIC DNA]</scope>
    <source>
        <strain evidence="5 6">CBK3Z-3</strain>
    </source>
</reference>
<feature type="transmembrane region" description="Helical" evidence="3">
    <location>
        <begin position="32"/>
        <end position="54"/>
    </location>
</feature>
<dbReference type="Proteomes" id="UP001197214">
    <property type="component" value="Unassembled WGS sequence"/>
</dbReference>
<keyword evidence="6" id="KW-1185">Reference proteome</keyword>
<dbReference type="PROSITE" id="PS50887">
    <property type="entry name" value="GGDEF"/>
    <property type="match status" value="1"/>
</dbReference>
<feature type="transmembrane region" description="Helical" evidence="3">
    <location>
        <begin position="60"/>
        <end position="78"/>
    </location>
</feature>
<keyword evidence="3" id="KW-0472">Membrane</keyword>
<evidence type="ECO:0000313" key="5">
    <source>
        <dbReference type="EMBL" id="MBW4332039.1"/>
    </source>
</evidence>
<dbReference type="RefSeq" id="WP_219239159.1">
    <property type="nucleotide sequence ID" value="NZ_JAHWZX010000016.1"/>
</dbReference>
<accession>A0ABS6XP95</accession>
<dbReference type="SMART" id="SM00267">
    <property type="entry name" value="GGDEF"/>
    <property type="match status" value="1"/>
</dbReference>
<sequence length="388" mass="41126">MSVSLSLVNALGLLALAVLCLGVFFSLRSQRALAWLAASLLCGGVFASVMTAYPDTPLDTFTTVLCVPGGYFCVGRAMRSLLRQSRQMHWLHAGVVALVSASLLLTFTAADRLSIICFYLGCALAASESALRLMRVRRDALDRILLAVFAGIVIPFLARVAVLIALPPGTVEGGPLIAGQSLGQMVLASEGVLTILCVFLLLGKAVGQVIAFYRLRSEQDGLTGLLNRRAFGERVSACRSEGAILLCDIDYFKQVNDRYGHPAGDAVIRALARQLRATGHAAGRMGGEEFALLLPGFDCDAATALAEHLRARFQAARIDAVSPDHRLTASFGIASFDAGNRAQAALHHADSALYAAKSAGRNQVFVHGSPAPASRHDPVRKAGMIRAA</sequence>
<feature type="region of interest" description="Disordered" evidence="2">
    <location>
        <begin position="367"/>
        <end position="388"/>
    </location>
</feature>
<dbReference type="Pfam" id="PF00990">
    <property type="entry name" value="GGDEF"/>
    <property type="match status" value="1"/>
</dbReference>
<organism evidence="5 6">
    <name type="scientific">Stakelama flava</name>
    <dbReference type="NCBI Taxonomy" id="2860338"/>
    <lineage>
        <taxon>Bacteria</taxon>
        <taxon>Pseudomonadati</taxon>
        <taxon>Pseudomonadota</taxon>
        <taxon>Alphaproteobacteria</taxon>
        <taxon>Sphingomonadales</taxon>
        <taxon>Sphingomonadaceae</taxon>
        <taxon>Stakelama</taxon>
    </lineage>
</organism>
<evidence type="ECO:0000256" key="1">
    <source>
        <dbReference type="ARBA" id="ARBA00012528"/>
    </source>
</evidence>
<feature type="domain" description="GGDEF" evidence="4">
    <location>
        <begin position="240"/>
        <end position="369"/>
    </location>
</feature>
<protein>
    <recommendedName>
        <fullName evidence="1">diguanylate cyclase</fullName>
        <ecNumber evidence="1">2.7.7.65</ecNumber>
    </recommendedName>
</protein>
<feature type="transmembrane region" description="Helical" evidence="3">
    <location>
        <begin position="113"/>
        <end position="133"/>
    </location>
</feature>
<feature type="transmembrane region" description="Helical" evidence="3">
    <location>
        <begin position="90"/>
        <end position="107"/>
    </location>
</feature>
<keyword evidence="3" id="KW-0812">Transmembrane</keyword>